<accession>A0ACC0PJN2</accession>
<dbReference type="EMBL" id="CM046389">
    <property type="protein sequence ID" value="KAI8565942.1"/>
    <property type="molecule type" value="Genomic_DNA"/>
</dbReference>
<keyword evidence="2" id="KW-1185">Reference proteome</keyword>
<protein>
    <submittedName>
        <fullName evidence="1">Uncharacterized protein</fullName>
    </submittedName>
</protein>
<gene>
    <name evidence="1" type="ORF">RHMOL_Rhmol02G0001000</name>
</gene>
<reference evidence="1" key="1">
    <citation type="submission" date="2022-02" db="EMBL/GenBank/DDBJ databases">
        <title>Plant Genome Project.</title>
        <authorList>
            <person name="Zhang R.-G."/>
        </authorList>
    </citation>
    <scope>NUCLEOTIDE SEQUENCE</scope>
    <source>
        <strain evidence="1">AT1</strain>
    </source>
</reference>
<comment type="caution">
    <text evidence="1">The sequence shown here is derived from an EMBL/GenBank/DDBJ whole genome shotgun (WGS) entry which is preliminary data.</text>
</comment>
<proteinExistence type="predicted"/>
<evidence type="ECO:0000313" key="2">
    <source>
        <dbReference type="Proteomes" id="UP001062846"/>
    </source>
</evidence>
<organism evidence="1 2">
    <name type="scientific">Rhododendron molle</name>
    <name type="common">Chinese azalea</name>
    <name type="synonym">Azalea mollis</name>
    <dbReference type="NCBI Taxonomy" id="49168"/>
    <lineage>
        <taxon>Eukaryota</taxon>
        <taxon>Viridiplantae</taxon>
        <taxon>Streptophyta</taxon>
        <taxon>Embryophyta</taxon>
        <taxon>Tracheophyta</taxon>
        <taxon>Spermatophyta</taxon>
        <taxon>Magnoliopsida</taxon>
        <taxon>eudicotyledons</taxon>
        <taxon>Gunneridae</taxon>
        <taxon>Pentapetalae</taxon>
        <taxon>asterids</taxon>
        <taxon>Ericales</taxon>
        <taxon>Ericaceae</taxon>
        <taxon>Ericoideae</taxon>
        <taxon>Rhodoreae</taxon>
        <taxon>Rhododendron</taxon>
    </lineage>
</organism>
<dbReference type="Proteomes" id="UP001062846">
    <property type="component" value="Chromosome 2"/>
</dbReference>
<sequence length="83" mass="9113">MLENKYPSLGLEAKTEGAKVLRHTESFQRSGYGSRTKTPIKDKEELNLCGSAKTTTTTQIPAFVCYPVAQEVIVHSRSGNSPK</sequence>
<name>A0ACC0PJN2_RHOML</name>
<evidence type="ECO:0000313" key="1">
    <source>
        <dbReference type="EMBL" id="KAI8565942.1"/>
    </source>
</evidence>